<proteinExistence type="predicted"/>
<dbReference type="OrthoDB" id="2115703at2759"/>
<dbReference type="PANTHER" id="PTHR16091:SF3">
    <property type="entry name" value="TETRATRICOPEPTIDE REPEAT PROTEIN 17"/>
    <property type="match status" value="1"/>
</dbReference>
<dbReference type="Gene3D" id="1.25.40.10">
    <property type="entry name" value="Tetratricopeptide repeat domain"/>
    <property type="match status" value="1"/>
</dbReference>
<dbReference type="AlphaFoldDB" id="A0A4C1VZD2"/>
<reference evidence="1 2" key="1">
    <citation type="journal article" date="2019" name="Commun. Biol.">
        <title>The bagworm genome reveals a unique fibroin gene that provides high tensile strength.</title>
        <authorList>
            <person name="Kono N."/>
            <person name="Nakamura H."/>
            <person name="Ohtoshi R."/>
            <person name="Tomita M."/>
            <person name="Numata K."/>
            <person name="Arakawa K."/>
        </authorList>
    </citation>
    <scope>NUCLEOTIDE SEQUENCE [LARGE SCALE GENOMIC DNA]</scope>
</reference>
<evidence type="ECO:0000313" key="1">
    <source>
        <dbReference type="EMBL" id="GBP43672.1"/>
    </source>
</evidence>
<accession>A0A4C1VZD2</accession>
<dbReference type="SUPFAM" id="SSF48452">
    <property type="entry name" value="TPR-like"/>
    <property type="match status" value="1"/>
</dbReference>
<dbReference type="Proteomes" id="UP000299102">
    <property type="component" value="Unassembled WGS sequence"/>
</dbReference>
<dbReference type="InterPro" id="IPR052630">
    <property type="entry name" value="TTC17"/>
</dbReference>
<protein>
    <submittedName>
        <fullName evidence="1">Tetratricopeptide repeat protein 17</fullName>
    </submittedName>
</protein>
<dbReference type="GO" id="GO:0015629">
    <property type="term" value="C:actin cytoskeleton"/>
    <property type="evidence" value="ECO:0007669"/>
    <property type="project" value="TreeGrafter"/>
</dbReference>
<dbReference type="InterPro" id="IPR011990">
    <property type="entry name" value="TPR-like_helical_dom_sf"/>
</dbReference>
<evidence type="ECO:0000313" key="2">
    <source>
        <dbReference type="Proteomes" id="UP000299102"/>
    </source>
</evidence>
<keyword evidence="2" id="KW-1185">Reference proteome</keyword>
<sequence length="154" mass="17296">MFVPRLVDKLEFVLSQQHPSSWLGLLAAGWWCGAGGHGACCARCLLAAYVRAPSYRRRLPLLSLAAILHKQSKLQDAKDVAYILFYISPKSAIGAFLVAVSHSYLGEYEQAVWMYRYALSFDETFMPAKACMHATMCLMWMRENGQGNKLSKLN</sequence>
<dbReference type="EMBL" id="BGZK01000440">
    <property type="protein sequence ID" value="GBP43672.1"/>
    <property type="molecule type" value="Genomic_DNA"/>
</dbReference>
<dbReference type="PANTHER" id="PTHR16091">
    <property type="entry name" value="TTC17 PROTEIN"/>
    <property type="match status" value="1"/>
</dbReference>
<comment type="caution">
    <text evidence="1">The sequence shown here is derived from an EMBL/GenBank/DDBJ whole genome shotgun (WGS) entry which is preliminary data.</text>
</comment>
<organism evidence="1 2">
    <name type="scientific">Eumeta variegata</name>
    <name type="common">Bagworm moth</name>
    <name type="synonym">Eumeta japonica</name>
    <dbReference type="NCBI Taxonomy" id="151549"/>
    <lineage>
        <taxon>Eukaryota</taxon>
        <taxon>Metazoa</taxon>
        <taxon>Ecdysozoa</taxon>
        <taxon>Arthropoda</taxon>
        <taxon>Hexapoda</taxon>
        <taxon>Insecta</taxon>
        <taxon>Pterygota</taxon>
        <taxon>Neoptera</taxon>
        <taxon>Endopterygota</taxon>
        <taxon>Lepidoptera</taxon>
        <taxon>Glossata</taxon>
        <taxon>Ditrysia</taxon>
        <taxon>Tineoidea</taxon>
        <taxon>Psychidae</taxon>
        <taxon>Oiketicinae</taxon>
        <taxon>Eumeta</taxon>
    </lineage>
</organism>
<dbReference type="GO" id="GO:0005737">
    <property type="term" value="C:cytoplasm"/>
    <property type="evidence" value="ECO:0007669"/>
    <property type="project" value="TreeGrafter"/>
</dbReference>
<name>A0A4C1VZD2_EUMVA</name>
<dbReference type="GO" id="GO:0030041">
    <property type="term" value="P:actin filament polymerization"/>
    <property type="evidence" value="ECO:0007669"/>
    <property type="project" value="TreeGrafter"/>
</dbReference>
<gene>
    <name evidence="1" type="primary">TTC17</name>
    <name evidence="1" type="ORF">EVAR_30506_1</name>
</gene>